<gene>
    <name evidence="3" type="ORF">ACFQ33_10360</name>
</gene>
<evidence type="ECO:0000313" key="3">
    <source>
        <dbReference type="EMBL" id="MFD1328293.1"/>
    </source>
</evidence>
<evidence type="ECO:0000256" key="1">
    <source>
        <dbReference type="ARBA" id="ARBA00008005"/>
    </source>
</evidence>
<organism evidence="3 4">
    <name type="scientific">Mycoplana ramosa</name>
    <name type="common">Mycoplana bullata</name>
    <dbReference type="NCBI Taxonomy" id="40837"/>
    <lineage>
        <taxon>Bacteria</taxon>
        <taxon>Pseudomonadati</taxon>
        <taxon>Pseudomonadota</taxon>
        <taxon>Alphaproteobacteria</taxon>
        <taxon>Hyphomicrobiales</taxon>
        <taxon>Rhizobiaceae</taxon>
        <taxon>Mycoplana</taxon>
    </lineage>
</organism>
<keyword evidence="4" id="KW-1185">Reference proteome</keyword>
<dbReference type="EMBL" id="JBHTNF010000005">
    <property type="protein sequence ID" value="MFD1328293.1"/>
    <property type="molecule type" value="Genomic_DNA"/>
</dbReference>
<dbReference type="Proteomes" id="UP001597173">
    <property type="component" value="Unassembled WGS sequence"/>
</dbReference>
<dbReference type="InterPro" id="IPR035089">
    <property type="entry name" value="Phage_sheath_subtilisin"/>
</dbReference>
<comment type="similarity">
    <text evidence="1">Belongs to the myoviridae tail sheath protein family.</text>
</comment>
<dbReference type="Pfam" id="PF04984">
    <property type="entry name" value="Phage_sheath_1"/>
    <property type="match status" value="1"/>
</dbReference>
<sequence length="498" mass="52236">MNIPANLTAPILAFDVTSGGQFENESRVILLGHANTAGAALAAGSIAPCNSELDARLLCGAGSMLESMYLAARRNAPAQEIWIGNVAASGTPEVRTITIATVPASGGQGTILIAGRPITVTIAAGATTTVVAAALAAAINVYYDRLSKRSLPFTATAAAAVVTLTARHPGAFASGIDIFVPVTDGVNAFAGANVTLATTTPGAGVPSIANVLASMSDNPFETIISAFGDTANLTLASSFLNNIAGRWSYAQQLYGHFFYPKTGTSSDITTAGLARDDWHLTMVPRFTAGGHAEPDYEFIAAVVGRVAPWFGGGANGDVSRNQTGLVVDGVTAPRDRAYWPDYATRDAFLKNGVSTWKVDRTGSVMIDKLITQQQTTNGAPDTTFRDIQRPYQLMYALKKFRADLAAEHSNKGLADDNPDNLEAITTPKDIKATLIHSYIEMSGVLENVDAATQALVVTRDKDNPNRVNIHLELDFVNAMDIFAGLAVANSQLSAVSAA</sequence>
<dbReference type="RefSeq" id="WP_374838479.1">
    <property type="nucleotide sequence ID" value="NZ_JBHEEW010000007.1"/>
</dbReference>
<reference evidence="4" key="1">
    <citation type="journal article" date="2019" name="Int. J. Syst. Evol. Microbiol.">
        <title>The Global Catalogue of Microorganisms (GCM) 10K type strain sequencing project: providing services to taxonomists for standard genome sequencing and annotation.</title>
        <authorList>
            <consortium name="The Broad Institute Genomics Platform"/>
            <consortium name="The Broad Institute Genome Sequencing Center for Infectious Disease"/>
            <person name="Wu L."/>
            <person name="Ma J."/>
        </authorList>
    </citation>
    <scope>NUCLEOTIDE SEQUENCE [LARGE SCALE GENOMIC DNA]</scope>
    <source>
        <strain evidence="4">CCUG 55609</strain>
    </source>
</reference>
<feature type="domain" description="Tail sheath protein subtilisin-like" evidence="2">
    <location>
        <begin position="203"/>
        <end position="367"/>
    </location>
</feature>
<proteinExistence type="inferred from homology"/>
<name>A0ABW3YXE1_MYCRA</name>
<accession>A0ABW3YXE1</accession>
<protein>
    <submittedName>
        <fullName evidence="3">Phage tail sheath subtilisin-like domain-containing protein</fullName>
    </submittedName>
</protein>
<evidence type="ECO:0000259" key="2">
    <source>
        <dbReference type="Pfam" id="PF04984"/>
    </source>
</evidence>
<comment type="caution">
    <text evidence="3">The sequence shown here is derived from an EMBL/GenBank/DDBJ whole genome shotgun (WGS) entry which is preliminary data.</text>
</comment>
<evidence type="ECO:0000313" key="4">
    <source>
        <dbReference type="Proteomes" id="UP001597173"/>
    </source>
</evidence>